<dbReference type="Pfam" id="PF04237">
    <property type="entry name" value="YjbR"/>
    <property type="match status" value="1"/>
</dbReference>
<dbReference type="Gene3D" id="3.90.1150.30">
    <property type="match status" value="1"/>
</dbReference>
<comment type="caution">
    <text evidence="1">The sequence shown here is derived from an EMBL/GenBank/DDBJ whole genome shotgun (WGS) entry which is preliminary data.</text>
</comment>
<name>A0A413VXZ6_9BACE</name>
<dbReference type="EMBL" id="QSGO01000001">
    <property type="protein sequence ID" value="RHB38454.1"/>
    <property type="molecule type" value="Genomic_DNA"/>
</dbReference>
<dbReference type="SUPFAM" id="SSF142906">
    <property type="entry name" value="YjbR-like"/>
    <property type="match status" value="1"/>
</dbReference>
<dbReference type="PANTHER" id="PTHR35145:SF1">
    <property type="entry name" value="CYTOPLASMIC PROTEIN"/>
    <property type="match status" value="1"/>
</dbReference>
<gene>
    <name evidence="1" type="ORF">DW888_01150</name>
</gene>
<protein>
    <submittedName>
        <fullName evidence="1">MmcQ/YjbR family DNA-binding protein</fullName>
    </submittedName>
</protein>
<dbReference type="InterPro" id="IPR058532">
    <property type="entry name" value="YjbR/MT2646/Rv2570-like"/>
</dbReference>
<dbReference type="Proteomes" id="UP000284379">
    <property type="component" value="Unassembled WGS sequence"/>
</dbReference>
<sequence>MNVEEFREYCLSLKGVYEKMPFPNVADKYSRDVLCFYVGDKWFCFVNIEVFDFCCIKCDPNESVELQAQYSGITPGWHMNKKYWISVYFNQDVPDNKIKELVKRSYDIVFLSLSKKEKERL</sequence>
<keyword evidence="1" id="KW-0238">DNA-binding</keyword>
<dbReference type="AlphaFoldDB" id="A0A413VXZ6"/>
<evidence type="ECO:0000313" key="2">
    <source>
        <dbReference type="Proteomes" id="UP000284379"/>
    </source>
</evidence>
<evidence type="ECO:0000313" key="1">
    <source>
        <dbReference type="EMBL" id="RHB38454.1"/>
    </source>
</evidence>
<dbReference type="RefSeq" id="WP_122200692.1">
    <property type="nucleotide sequence ID" value="NZ_CABJFV010000001.1"/>
</dbReference>
<organism evidence="1 2">
    <name type="scientific">Bacteroides nordii</name>
    <dbReference type="NCBI Taxonomy" id="291645"/>
    <lineage>
        <taxon>Bacteria</taxon>
        <taxon>Pseudomonadati</taxon>
        <taxon>Bacteroidota</taxon>
        <taxon>Bacteroidia</taxon>
        <taxon>Bacteroidales</taxon>
        <taxon>Bacteroidaceae</taxon>
        <taxon>Bacteroides</taxon>
    </lineage>
</organism>
<dbReference type="InterPro" id="IPR007351">
    <property type="entry name" value="YjbR"/>
</dbReference>
<accession>A0A413VXZ6</accession>
<dbReference type="PANTHER" id="PTHR35145">
    <property type="entry name" value="CYTOPLASMIC PROTEIN-RELATED"/>
    <property type="match status" value="1"/>
</dbReference>
<reference evidence="1 2" key="1">
    <citation type="submission" date="2018-08" db="EMBL/GenBank/DDBJ databases">
        <title>A genome reference for cultivated species of the human gut microbiota.</title>
        <authorList>
            <person name="Zou Y."/>
            <person name="Xue W."/>
            <person name="Luo G."/>
        </authorList>
    </citation>
    <scope>NUCLEOTIDE SEQUENCE [LARGE SCALE GENOMIC DNA]</scope>
    <source>
        <strain evidence="1 2">AM40-30BH</strain>
    </source>
</reference>
<dbReference type="GO" id="GO:0003677">
    <property type="term" value="F:DNA binding"/>
    <property type="evidence" value="ECO:0007669"/>
    <property type="project" value="UniProtKB-KW"/>
</dbReference>
<proteinExistence type="predicted"/>
<dbReference type="InterPro" id="IPR038056">
    <property type="entry name" value="YjbR-like_sf"/>
</dbReference>